<proteinExistence type="predicted"/>
<protein>
    <recommendedName>
        <fullName evidence="1">CoA carboxyltransferase C-terminal domain-containing protein</fullName>
    </recommendedName>
</protein>
<organism evidence="2 3">
    <name type="scientific">Mobilicoccus caccae</name>
    <dbReference type="NCBI Taxonomy" id="1859295"/>
    <lineage>
        <taxon>Bacteria</taxon>
        <taxon>Bacillati</taxon>
        <taxon>Actinomycetota</taxon>
        <taxon>Actinomycetes</taxon>
        <taxon>Micrococcales</taxon>
        <taxon>Dermatophilaceae</taxon>
        <taxon>Mobilicoccus</taxon>
    </lineage>
</organism>
<dbReference type="Proteomes" id="UP001157126">
    <property type="component" value="Unassembled WGS sequence"/>
</dbReference>
<dbReference type="InterPro" id="IPR051047">
    <property type="entry name" value="AccD/PCCB"/>
</dbReference>
<dbReference type="PANTHER" id="PTHR43842">
    <property type="entry name" value="PROPIONYL-COA CARBOXYLASE BETA CHAIN"/>
    <property type="match status" value="1"/>
</dbReference>
<evidence type="ECO:0000313" key="2">
    <source>
        <dbReference type="EMBL" id="GMA40619.1"/>
    </source>
</evidence>
<keyword evidence="3" id="KW-1185">Reference proteome</keyword>
<evidence type="ECO:0000259" key="1">
    <source>
        <dbReference type="PROSITE" id="PS50989"/>
    </source>
</evidence>
<dbReference type="InterPro" id="IPR034733">
    <property type="entry name" value="AcCoA_carboxyl_beta"/>
</dbReference>
<dbReference type="Pfam" id="PF01039">
    <property type="entry name" value="Carboxyl_trans"/>
    <property type="match status" value="1"/>
</dbReference>
<name>A0ABQ6IV78_9MICO</name>
<evidence type="ECO:0000313" key="3">
    <source>
        <dbReference type="Proteomes" id="UP001157126"/>
    </source>
</evidence>
<dbReference type="InterPro" id="IPR029045">
    <property type="entry name" value="ClpP/crotonase-like_dom_sf"/>
</dbReference>
<dbReference type="Gene3D" id="3.90.226.10">
    <property type="entry name" value="2-enoyl-CoA Hydratase, Chain A, domain 1"/>
    <property type="match status" value="2"/>
</dbReference>
<reference evidence="3" key="1">
    <citation type="journal article" date="2019" name="Int. J. Syst. Evol. Microbiol.">
        <title>The Global Catalogue of Microorganisms (GCM) 10K type strain sequencing project: providing services to taxonomists for standard genome sequencing and annotation.</title>
        <authorList>
            <consortium name="The Broad Institute Genomics Platform"/>
            <consortium name="The Broad Institute Genome Sequencing Center for Infectious Disease"/>
            <person name="Wu L."/>
            <person name="Ma J."/>
        </authorList>
    </citation>
    <scope>NUCLEOTIDE SEQUENCE [LARGE SCALE GENOMIC DNA]</scope>
    <source>
        <strain evidence="3">NBRC 113072</strain>
    </source>
</reference>
<dbReference type="EMBL" id="BSUO01000001">
    <property type="protein sequence ID" value="GMA40619.1"/>
    <property type="molecule type" value="Genomic_DNA"/>
</dbReference>
<dbReference type="PANTHER" id="PTHR43842:SF2">
    <property type="entry name" value="PROPIONYL-COA CARBOXYLASE BETA CHAIN, MITOCHONDRIAL"/>
    <property type="match status" value="1"/>
</dbReference>
<dbReference type="InterPro" id="IPR011763">
    <property type="entry name" value="COA_CT_C"/>
</dbReference>
<dbReference type="RefSeq" id="WP_284304288.1">
    <property type="nucleotide sequence ID" value="NZ_BSUO01000001.1"/>
</dbReference>
<dbReference type="PROSITE" id="PS50989">
    <property type="entry name" value="COA_CT_CTER"/>
    <property type="match status" value="1"/>
</dbReference>
<feature type="domain" description="CoA carboxyltransferase C-terminal" evidence="1">
    <location>
        <begin position="47"/>
        <end position="293"/>
    </location>
</feature>
<gene>
    <name evidence="2" type="ORF">GCM10025883_26640</name>
</gene>
<comment type="caution">
    <text evidence="2">The sequence shown here is derived from an EMBL/GenBank/DDBJ whole genome shotgun (WGS) entry which is preliminary data.</text>
</comment>
<accession>A0ABQ6IV78</accession>
<sequence length="293" mass="31754">MHTPEEIGPAPEQARNGVVQLLVDDEEAAVEAARRMLSFFSARRLEPGEAADQRLLRQVVPENRKRVYDVRRAIDVLVDAGSFLELSAEYAPGMVTGLARLDGHAVAVVANDPAHLGGAIDADEARCLQDFLGLVARHEFPLVVLCDTPGFMVGPETERAGTVRLFSALFGAGAAVRTPIVLVVLRKAYGLGAQAMAGGSLRTPDLVLCWPTAELGPMGLEGAVRLGFRRELDEQPDQESRDALERRLIEQAHEQAKAVNAAEVFEVDDVIDPADTRQHIVQIISSPGSRRDQ</sequence>
<dbReference type="SUPFAM" id="SSF52096">
    <property type="entry name" value="ClpP/crotonase"/>
    <property type="match status" value="1"/>
</dbReference>